<evidence type="ECO:0000313" key="3">
    <source>
        <dbReference type="Proteomes" id="UP000253805"/>
    </source>
</evidence>
<reference evidence="2 3" key="1">
    <citation type="journal article" date="2018" name="Elife">
        <title>Discovery and characterization of a prevalent human gut bacterial enzyme sufficient for the inactivation of a family of plant toxins.</title>
        <authorList>
            <person name="Koppel N."/>
            <person name="Bisanz J.E."/>
            <person name="Pandelia M.E."/>
            <person name="Turnbaugh P.J."/>
            <person name="Balskus E.P."/>
        </authorList>
    </citation>
    <scope>NUCLEOTIDE SEQUENCE [LARGE SCALE GENOMIC DNA]</scope>
    <source>
        <strain evidence="2 3">OB21 GAM 11</strain>
    </source>
</reference>
<protein>
    <submittedName>
        <fullName evidence="2">Uncharacterized protein</fullName>
    </submittedName>
</protein>
<sequence length="85" mass="9538">MRQRAGAPRWRAAESREAGFPPKQPAPDMLRARGGGIPGSQMSVLGARGGEAHADERRGERRRLRISRSVEIYYNDALFYVKNNL</sequence>
<accession>A0A369P701</accession>
<dbReference type="AlphaFoldDB" id="A0A369P701"/>
<evidence type="ECO:0000313" key="2">
    <source>
        <dbReference type="EMBL" id="RDC47037.1"/>
    </source>
</evidence>
<gene>
    <name evidence="2" type="ORF">C1850_00910</name>
</gene>
<comment type="caution">
    <text evidence="2">The sequence shown here is derived from an EMBL/GenBank/DDBJ whole genome shotgun (WGS) entry which is preliminary data.</text>
</comment>
<dbReference type="EMBL" id="PPUT01000001">
    <property type="protein sequence ID" value="RDC47037.1"/>
    <property type="molecule type" value="Genomic_DNA"/>
</dbReference>
<dbReference type="Proteomes" id="UP000253805">
    <property type="component" value="Unassembled WGS sequence"/>
</dbReference>
<organism evidence="2 3">
    <name type="scientific">Adlercreutzia equolifaciens subsp. celatus</name>
    <dbReference type="NCBI Taxonomy" id="394340"/>
    <lineage>
        <taxon>Bacteria</taxon>
        <taxon>Bacillati</taxon>
        <taxon>Actinomycetota</taxon>
        <taxon>Coriobacteriia</taxon>
        <taxon>Eggerthellales</taxon>
        <taxon>Eggerthellaceae</taxon>
        <taxon>Adlercreutzia</taxon>
    </lineage>
</organism>
<feature type="compositionally biased region" description="Basic and acidic residues" evidence="1">
    <location>
        <begin position="50"/>
        <end position="59"/>
    </location>
</feature>
<evidence type="ECO:0000256" key="1">
    <source>
        <dbReference type="SAM" id="MobiDB-lite"/>
    </source>
</evidence>
<name>A0A369P701_9ACTN</name>
<feature type="region of interest" description="Disordered" evidence="1">
    <location>
        <begin position="1"/>
        <end position="60"/>
    </location>
</feature>
<proteinExistence type="predicted"/>